<accession>A0ABY7FYL9</accession>
<evidence type="ECO:0000313" key="1">
    <source>
        <dbReference type="EMBL" id="WAR27260.1"/>
    </source>
</evidence>
<protein>
    <submittedName>
        <fullName evidence="1">Uncharacterized protein</fullName>
    </submittedName>
</protein>
<sequence>MFEVRYYTSKACDLEYQSSVCNRTCFEIFWLEYEQHRGRTFTEKRRPRGKAGNLMFQIAALIGVAKRRGFTPQSRNNHYKFEWFETPRLYVNVSAVNVTNVGEGKYATYQTAVESFDGSHNWTLGGYRCSWKYFDNAKDEVQ</sequence>
<dbReference type="Proteomes" id="UP001164746">
    <property type="component" value="Chromosome 15"/>
</dbReference>
<reference evidence="1" key="1">
    <citation type="submission" date="2022-11" db="EMBL/GenBank/DDBJ databases">
        <title>Centuries of genome instability and evolution in soft-shell clam transmissible cancer (bioRxiv).</title>
        <authorList>
            <person name="Hart S.F.M."/>
            <person name="Yonemitsu M.A."/>
            <person name="Giersch R.M."/>
            <person name="Beal B.F."/>
            <person name="Arriagada G."/>
            <person name="Davis B.W."/>
            <person name="Ostrander E.A."/>
            <person name="Goff S.P."/>
            <person name="Metzger M.J."/>
        </authorList>
    </citation>
    <scope>NUCLEOTIDE SEQUENCE</scope>
    <source>
        <strain evidence="1">MELC-2E11</strain>
        <tissue evidence="1">Siphon/mantle</tissue>
    </source>
</reference>
<evidence type="ECO:0000313" key="2">
    <source>
        <dbReference type="Proteomes" id="UP001164746"/>
    </source>
</evidence>
<keyword evidence="2" id="KW-1185">Reference proteome</keyword>
<gene>
    <name evidence="1" type="ORF">MAR_012964</name>
</gene>
<name>A0ABY7FYL9_MYAAR</name>
<organism evidence="1 2">
    <name type="scientific">Mya arenaria</name>
    <name type="common">Soft-shell clam</name>
    <dbReference type="NCBI Taxonomy" id="6604"/>
    <lineage>
        <taxon>Eukaryota</taxon>
        <taxon>Metazoa</taxon>
        <taxon>Spiralia</taxon>
        <taxon>Lophotrochozoa</taxon>
        <taxon>Mollusca</taxon>
        <taxon>Bivalvia</taxon>
        <taxon>Autobranchia</taxon>
        <taxon>Heteroconchia</taxon>
        <taxon>Euheterodonta</taxon>
        <taxon>Imparidentia</taxon>
        <taxon>Neoheterodontei</taxon>
        <taxon>Myida</taxon>
        <taxon>Myoidea</taxon>
        <taxon>Myidae</taxon>
        <taxon>Mya</taxon>
    </lineage>
</organism>
<dbReference type="EMBL" id="CP111026">
    <property type="protein sequence ID" value="WAR27260.1"/>
    <property type="molecule type" value="Genomic_DNA"/>
</dbReference>
<proteinExistence type="predicted"/>